<dbReference type="Proteomes" id="UP001388673">
    <property type="component" value="Unassembled WGS sequence"/>
</dbReference>
<dbReference type="EMBL" id="JBCAWK010000008">
    <property type="protein sequence ID" value="KAK8850598.1"/>
    <property type="molecule type" value="Genomic_DNA"/>
</dbReference>
<sequence length="342" mass="37251">MSSSSPRAALPTPTKAVPVSVPTPAKVVQAPLNLWESFMCGGLAGCGAVTISNIPETMKTRLQLQGELQRHDPTAPRVYKNVFDVFAKTWKNEGIRGLQRGLGPAYGYQILLNGSRLGFYEPIRRGLNKTIGRDPNEGFAPTALTAGAVTGCIGAGLGSPLFLVKARIQAYSPALPVGAQHYYKNSFDALRTILRSDGVLGLWRGVNTAFLRTAMGSSVQLPSYNMGKYYLTTKMGMKDDSFWTFLLASSLSGVCVCLAMQPADTALTRMYNQNTIKDPISGKVRGALYSSPFDCLWKTFKAEGIAGWYKGTTAHFLRITPHTICTLVFNELIMAEYKKLRG</sequence>
<comment type="subcellular location">
    <subcellularLocation>
        <location evidence="1">Mitochondrion inner membrane</location>
        <topology evidence="1">Multi-pass membrane protein</topology>
    </subcellularLocation>
</comment>
<evidence type="ECO:0000256" key="6">
    <source>
        <dbReference type="ARBA" id="ARBA00022792"/>
    </source>
</evidence>
<keyword evidence="7" id="KW-1133">Transmembrane helix</keyword>
<organism evidence="12 13">
    <name type="scientific">Kwoniella newhampshirensis</name>
    <dbReference type="NCBI Taxonomy" id="1651941"/>
    <lineage>
        <taxon>Eukaryota</taxon>
        <taxon>Fungi</taxon>
        <taxon>Dikarya</taxon>
        <taxon>Basidiomycota</taxon>
        <taxon>Agaricomycotina</taxon>
        <taxon>Tremellomycetes</taxon>
        <taxon>Tremellales</taxon>
        <taxon>Cryptococcaceae</taxon>
        <taxon>Kwoniella</taxon>
    </lineage>
</organism>
<keyword evidence="13" id="KW-1185">Reference proteome</keyword>
<dbReference type="RefSeq" id="XP_066802029.1">
    <property type="nucleotide sequence ID" value="XM_066947615.1"/>
</dbReference>
<dbReference type="AlphaFoldDB" id="A0AAW0YL31"/>
<dbReference type="GO" id="GO:0005743">
    <property type="term" value="C:mitochondrial inner membrane"/>
    <property type="evidence" value="ECO:0007669"/>
    <property type="project" value="UniProtKB-SubCell"/>
</dbReference>
<gene>
    <name evidence="12" type="ORF">IAR55_004517</name>
</gene>
<evidence type="ECO:0000256" key="5">
    <source>
        <dbReference type="ARBA" id="ARBA00022737"/>
    </source>
</evidence>
<evidence type="ECO:0008006" key="14">
    <source>
        <dbReference type="Google" id="ProtNLM"/>
    </source>
</evidence>
<evidence type="ECO:0000256" key="4">
    <source>
        <dbReference type="ARBA" id="ARBA00022692"/>
    </source>
</evidence>
<keyword evidence="3 11" id="KW-0813">Transport</keyword>
<name>A0AAW0YL31_9TREE</name>
<protein>
    <recommendedName>
        <fullName evidence="14">Solute carrier family 25, member 34/35</fullName>
    </recommendedName>
</protein>
<proteinExistence type="inferred from homology"/>
<comment type="caution">
    <text evidence="12">The sequence shown here is derived from an EMBL/GenBank/DDBJ whole genome shotgun (WGS) entry which is preliminary data.</text>
</comment>
<dbReference type="PANTHER" id="PTHR45928:SF1">
    <property type="entry name" value="RE38146P"/>
    <property type="match status" value="1"/>
</dbReference>
<evidence type="ECO:0000256" key="2">
    <source>
        <dbReference type="ARBA" id="ARBA00006375"/>
    </source>
</evidence>
<dbReference type="Gene3D" id="1.50.40.10">
    <property type="entry name" value="Mitochondrial carrier domain"/>
    <property type="match status" value="1"/>
</dbReference>
<reference evidence="12 13" key="1">
    <citation type="journal article" date="2024" name="bioRxiv">
        <title>Comparative genomics of Cryptococcus and Kwoniella reveals pathogenesis evolution and contrasting karyotype dynamics via intercentromeric recombination or chromosome fusion.</title>
        <authorList>
            <person name="Coelho M.A."/>
            <person name="David-Palma M."/>
            <person name="Shea T."/>
            <person name="Bowers K."/>
            <person name="McGinley-Smith S."/>
            <person name="Mohammad A.W."/>
            <person name="Gnirke A."/>
            <person name="Yurkov A.M."/>
            <person name="Nowrousian M."/>
            <person name="Sun S."/>
            <person name="Cuomo C.A."/>
            <person name="Heitman J."/>
        </authorList>
    </citation>
    <scope>NUCLEOTIDE SEQUENCE [LARGE SCALE GENOMIC DNA]</scope>
    <source>
        <strain evidence="12 13">CBS 13917</strain>
    </source>
</reference>
<evidence type="ECO:0000313" key="12">
    <source>
        <dbReference type="EMBL" id="KAK8850598.1"/>
    </source>
</evidence>
<keyword evidence="8" id="KW-0496">Mitochondrion</keyword>
<keyword evidence="9 10" id="KW-0472">Membrane</keyword>
<evidence type="ECO:0000256" key="7">
    <source>
        <dbReference type="ARBA" id="ARBA00022989"/>
    </source>
</evidence>
<keyword evidence="5" id="KW-0677">Repeat</keyword>
<dbReference type="KEGG" id="kne:92181775"/>
<dbReference type="PANTHER" id="PTHR45928">
    <property type="entry name" value="RE38146P"/>
    <property type="match status" value="1"/>
</dbReference>
<dbReference type="PROSITE" id="PS50920">
    <property type="entry name" value="SOLCAR"/>
    <property type="match status" value="3"/>
</dbReference>
<dbReference type="SUPFAM" id="SSF103506">
    <property type="entry name" value="Mitochondrial carrier"/>
    <property type="match status" value="1"/>
</dbReference>
<dbReference type="InterPro" id="IPR023395">
    <property type="entry name" value="MCP_dom_sf"/>
</dbReference>
<dbReference type="Pfam" id="PF00153">
    <property type="entry name" value="Mito_carr"/>
    <property type="match status" value="3"/>
</dbReference>
<keyword evidence="4 10" id="KW-0812">Transmembrane</keyword>
<keyword evidence="6" id="KW-0999">Mitochondrion inner membrane</keyword>
<dbReference type="InterPro" id="IPR051508">
    <property type="entry name" value="Mito_Carrier_Antiporter"/>
</dbReference>
<comment type="similarity">
    <text evidence="2 11">Belongs to the mitochondrial carrier (TC 2.A.29) family.</text>
</comment>
<dbReference type="InterPro" id="IPR018108">
    <property type="entry name" value="MCP_transmembrane"/>
</dbReference>
<evidence type="ECO:0000313" key="13">
    <source>
        <dbReference type="Proteomes" id="UP001388673"/>
    </source>
</evidence>
<evidence type="ECO:0000256" key="9">
    <source>
        <dbReference type="ARBA" id="ARBA00023136"/>
    </source>
</evidence>
<feature type="repeat" description="Solcar" evidence="10">
    <location>
        <begin position="138"/>
        <end position="230"/>
    </location>
</feature>
<feature type="repeat" description="Solcar" evidence="10">
    <location>
        <begin position="36"/>
        <end position="126"/>
    </location>
</feature>
<evidence type="ECO:0000256" key="8">
    <source>
        <dbReference type="ARBA" id="ARBA00023128"/>
    </source>
</evidence>
<accession>A0AAW0YL31</accession>
<feature type="repeat" description="Solcar" evidence="10">
    <location>
        <begin position="240"/>
        <end position="336"/>
    </location>
</feature>
<evidence type="ECO:0000256" key="3">
    <source>
        <dbReference type="ARBA" id="ARBA00022448"/>
    </source>
</evidence>
<evidence type="ECO:0000256" key="11">
    <source>
        <dbReference type="RuleBase" id="RU000488"/>
    </source>
</evidence>
<evidence type="ECO:0000256" key="10">
    <source>
        <dbReference type="PROSITE-ProRule" id="PRU00282"/>
    </source>
</evidence>
<dbReference type="GeneID" id="92181775"/>
<evidence type="ECO:0000256" key="1">
    <source>
        <dbReference type="ARBA" id="ARBA00004448"/>
    </source>
</evidence>